<organism evidence="2">
    <name type="scientific">marine sediment metagenome</name>
    <dbReference type="NCBI Taxonomy" id="412755"/>
    <lineage>
        <taxon>unclassified sequences</taxon>
        <taxon>metagenomes</taxon>
        <taxon>ecological metagenomes</taxon>
    </lineage>
</organism>
<dbReference type="AlphaFoldDB" id="X1KDQ9"/>
<accession>X1KDQ9</accession>
<protein>
    <submittedName>
        <fullName evidence="2">Uncharacterized protein</fullName>
    </submittedName>
</protein>
<evidence type="ECO:0000313" key="2">
    <source>
        <dbReference type="EMBL" id="GAH80193.1"/>
    </source>
</evidence>
<feature type="region of interest" description="Disordered" evidence="1">
    <location>
        <begin position="44"/>
        <end position="69"/>
    </location>
</feature>
<proteinExistence type="predicted"/>
<sequence>MENEKDDTSNNDKEDLADVFKKVAQYKNKTVAKDLVQLKHVETKKQEVSQETKELAEALKQQEEEEKLS</sequence>
<gene>
    <name evidence="2" type="ORF">S03H2_64633</name>
</gene>
<comment type="caution">
    <text evidence="2">The sequence shown here is derived from an EMBL/GenBank/DDBJ whole genome shotgun (WGS) entry which is preliminary data.</text>
</comment>
<feature type="non-terminal residue" evidence="2">
    <location>
        <position position="69"/>
    </location>
</feature>
<reference evidence="2" key="1">
    <citation type="journal article" date="2014" name="Front. Microbiol.">
        <title>High frequency of phylogenetically diverse reductive dehalogenase-homologous genes in deep subseafloor sedimentary metagenomes.</title>
        <authorList>
            <person name="Kawai M."/>
            <person name="Futagami T."/>
            <person name="Toyoda A."/>
            <person name="Takaki Y."/>
            <person name="Nishi S."/>
            <person name="Hori S."/>
            <person name="Arai W."/>
            <person name="Tsubouchi T."/>
            <person name="Morono Y."/>
            <person name="Uchiyama I."/>
            <person name="Ito T."/>
            <person name="Fujiyama A."/>
            <person name="Inagaki F."/>
            <person name="Takami H."/>
        </authorList>
    </citation>
    <scope>NUCLEOTIDE SEQUENCE</scope>
    <source>
        <strain evidence="2">Expedition CK06-06</strain>
    </source>
</reference>
<name>X1KDQ9_9ZZZZ</name>
<evidence type="ECO:0000256" key="1">
    <source>
        <dbReference type="SAM" id="MobiDB-lite"/>
    </source>
</evidence>
<dbReference type="EMBL" id="BARU01042008">
    <property type="protein sequence ID" value="GAH80193.1"/>
    <property type="molecule type" value="Genomic_DNA"/>
</dbReference>